<accession>A0A167JFC5</accession>
<dbReference type="AlphaFoldDB" id="A0A167JFC5"/>
<protein>
    <recommendedName>
        <fullName evidence="4">DUF4407 domain-containing protein</fullName>
    </recommendedName>
</protein>
<sequence length="366" mass="41309">MLQRFFIFCSGADTDILKECSPGERTKYAGIGATVFFTAVMATIAGSYALYTVFDTLFSAIFFGIIWGLLIFNLDRFIVSTIKKRGNFFDEILQASPRIVLAIIIAIVISKPLEMKIFEKEINQVLLQEKNDLTLANKDQLALQYTPSLQALEAEIDGLKNEVINKEASVNELYDTYIAEAEGRKGTERLGKGPVYKEKREKHDAELTALQALKVMNAEKISGLEAQMATLALEYDAKVAETQPVIDGFDGLMARVNALDKLPWLPSFFIFLLFLAIETSPIIAKLLAPKGAYDLKLEEQESALKSWVVQQKLQRDVLVATDRNINNKVYADIAEEQELYDYKRKKARELMQLQADSFYKKQKSIL</sequence>
<feature type="transmembrane region" description="Helical" evidence="1">
    <location>
        <begin position="95"/>
        <end position="113"/>
    </location>
</feature>
<gene>
    <name evidence="2" type="ORF">ULVI_03980</name>
</gene>
<dbReference type="Pfam" id="PF14362">
    <property type="entry name" value="DUF4407"/>
    <property type="match status" value="1"/>
</dbReference>
<dbReference type="STRING" id="1763537.ULVI_03980"/>
<evidence type="ECO:0000313" key="2">
    <source>
        <dbReference type="EMBL" id="OAB80619.1"/>
    </source>
</evidence>
<feature type="transmembrane region" description="Helical" evidence="1">
    <location>
        <begin position="28"/>
        <end position="51"/>
    </location>
</feature>
<organism evidence="2 3">
    <name type="scientific">Cochleicola gelatinilyticus</name>
    <dbReference type="NCBI Taxonomy" id="1763537"/>
    <lineage>
        <taxon>Bacteria</taxon>
        <taxon>Pseudomonadati</taxon>
        <taxon>Bacteroidota</taxon>
        <taxon>Flavobacteriia</taxon>
        <taxon>Flavobacteriales</taxon>
        <taxon>Flavobacteriaceae</taxon>
        <taxon>Cochleicola</taxon>
    </lineage>
</organism>
<dbReference type="RefSeq" id="WP_068589986.1">
    <property type="nucleotide sequence ID" value="NZ_LRXL01000026.1"/>
</dbReference>
<keyword evidence="1" id="KW-0812">Transmembrane</keyword>
<feature type="transmembrane region" description="Helical" evidence="1">
    <location>
        <begin position="57"/>
        <end position="74"/>
    </location>
</feature>
<reference evidence="2 3" key="1">
    <citation type="submission" date="2016-02" db="EMBL/GenBank/DDBJ databases">
        <title>Ulvibacter sp. LPB0005, isolated from Thais luteostoma.</title>
        <authorList>
            <person name="Shin S.-K."/>
            <person name="Yi H."/>
        </authorList>
    </citation>
    <scope>NUCLEOTIDE SEQUENCE [LARGE SCALE GENOMIC DNA]</scope>
    <source>
        <strain evidence="2 3">LPB0005</strain>
    </source>
</reference>
<name>A0A167JFC5_9FLAO</name>
<dbReference type="EMBL" id="LRXL01000026">
    <property type="protein sequence ID" value="OAB80619.1"/>
    <property type="molecule type" value="Genomic_DNA"/>
</dbReference>
<evidence type="ECO:0000313" key="3">
    <source>
        <dbReference type="Proteomes" id="UP000077013"/>
    </source>
</evidence>
<dbReference type="OrthoDB" id="594406at2"/>
<keyword evidence="1" id="KW-0472">Membrane</keyword>
<evidence type="ECO:0000256" key="1">
    <source>
        <dbReference type="SAM" id="Phobius"/>
    </source>
</evidence>
<comment type="caution">
    <text evidence="2">The sequence shown here is derived from an EMBL/GenBank/DDBJ whole genome shotgun (WGS) entry which is preliminary data.</text>
</comment>
<dbReference type="InterPro" id="IPR025519">
    <property type="entry name" value="DUF4407"/>
</dbReference>
<keyword evidence="3" id="KW-1185">Reference proteome</keyword>
<dbReference type="Proteomes" id="UP000077013">
    <property type="component" value="Unassembled WGS sequence"/>
</dbReference>
<proteinExistence type="predicted"/>
<keyword evidence="1" id="KW-1133">Transmembrane helix</keyword>
<feature type="transmembrane region" description="Helical" evidence="1">
    <location>
        <begin position="268"/>
        <end position="288"/>
    </location>
</feature>
<evidence type="ECO:0008006" key="4">
    <source>
        <dbReference type="Google" id="ProtNLM"/>
    </source>
</evidence>